<dbReference type="GO" id="GO:0016787">
    <property type="term" value="F:hydrolase activity"/>
    <property type="evidence" value="ECO:0007669"/>
    <property type="project" value="UniProtKB-KW"/>
</dbReference>
<keyword evidence="4" id="KW-0347">Helicase</keyword>
<dbReference type="GO" id="GO:0001147">
    <property type="term" value="F:transcription termination site sequence-specific DNA binding"/>
    <property type="evidence" value="ECO:0007669"/>
    <property type="project" value="TreeGrafter"/>
</dbReference>
<dbReference type="SUPFAM" id="SSF52540">
    <property type="entry name" value="P-loop containing nucleoside triphosphate hydrolases"/>
    <property type="match status" value="1"/>
</dbReference>
<dbReference type="PANTHER" id="PTHR10887">
    <property type="entry name" value="DNA2/NAM7 HELICASE FAMILY"/>
    <property type="match status" value="1"/>
</dbReference>
<feature type="domain" description="DNA2/NAM7 helicase-like C-terminal" evidence="6">
    <location>
        <begin position="245"/>
        <end position="350"/>
    </location>
</feature>
<protein>
    <recommendedName>
        <fullName evidence="6">DNA2/NAM7 helicase-like C-terminal domain-containing protein</fullName>
    </recommendedName>
</protein>
<organism evidence="7 8">
    <name type="scientific">Conidiobolus coronatus (strain ATCC 28846 / CBS 209.66 / NRRL 28638)</name>
    <name type="common">Delacroixia coronata</name>
    <dbReference type="NCBI Taxonomy" id="796925"/>
    <lineage>
        <taxon>Eukaryota</taxon>
        <taxon>Fungi</taxon>
        <taxon>Fungi incertae sedis</taxon>
        <taxon>Zoopagomycota</taxon>
        <taxon>Entomophthoromycotina</taxon>
        <taxon>Entomophthoromycetes</taxon>
        <taxon>Entomophthorales</taxon>
        <taxon>Ancylistaceae</taxon>
        <taxon>Conidiobolus</taxon>
    </lineage>
</organism>
<dbReference type="Proteomes" id="UP000070444">
    <property type="component" value="Unassembled WGS sequence"/>
</dbReference>
<dbReference type="InterPro" id="IPR027417">
    <property type="entry name" value="P-loop_NTPase"/>
</dbReference>
<dbReference type="CDD" id="cd18808">
    <property type="entry name" value="SF1_C_Upf1"/>
    <property type="match status" value="1"/>
</dbReference>
<feature type="domain" description="DNA2/NAM7 helicase-like C-terminal" evidence="6">
    <location>
        <begin position="189"/>
        <end position="238"/>
    </location>
</feature>
<dbReference type="Pfam" id="PF13087">
    <property type="entry name" value="AAA_12"/>
    <property type="match status" value="2"/>
</dbReference>
<dbReference type="GO" id="GO:0016604">
    <property type="term" value="C:nuclear body"/>
    <property type="evidence" value="ECO:0007669"/>
    <property type="project" value="TreeGrafter"/>
</dbReference>
<dbReference type="InterPro" id="IPR041679">
    <property type="entry name" value="DNA2/NAM7-like_C"/>
</dbReference>
<evidence type="ECO:0000256" key="2">
    <source>
        <dbReference type="ARBA" id="ARBA00022741"/>
    </source>
</evidence>
<keyword evidence="3" id="KW-0378">Hydrolase</keyword>
<dbReference type="GO" id="GO:0004386">
    <property type="term" value="F:helicase activity"/>
    <property type="evidence" value="ECO:0007669"/>
    <property type="project" value="UniProtKB-KW"/>
</dbReference>
<keyword evidence="8" id="KW-1185">Reference proteome</keyword>
<evidence type="ECO:0000313" key="7">
    <source>
        <dbReference type="EMBL" id="KXN72804.1"/>
    </source>
</evidence>
<dbReference type="InterPro" id="IPR047187">
    <property type="entry name" value="SF1_C_Upf1"/>
</dbReference>
<name>A0A137PCS6_CONC2</name>
<sequence length="358" mass="40535">MLLNLYKINLEQVAKNLIYFDSNLTNEISDEFATINLSPIPNTQIANSTRLNLTKKDDADLRISYEVNTSIASRSVKYPPYYSSDDTSLDRAILKCDYNSDHSFPASLGQNCEPLEHLNSHEIFDISSIFNDNLPQARSIGATKLMNNGIYMIHGPPGTGPLCIEVGDSHQLPPAVIFKKATKFKHDYILFARVYNKHPNCAHILSIQYRMHPEISTIPIKPFYDGKFTDGSSLNKIKLIAKKAYVAAWLVESLVKQNPDVDFKNRVGVVTPYKFQLRELKKKFKMRFNKKMLDNIKFNTIDGFQGQENDIFIFSAVRSSTKNISFLSDIRGMNMGLTRAKNSLFIIANSKGLSTIKT</sequence>
<evidence type="ECO:0000259" key="6">
    <source>
        <dbReference type="Pfam" id="PF13087"/>
    </source>
</evidence>
<accession>A0A137PCS6</accession>
<dbReference type="GO" id="GO:0005694">
    <property type="term" value="C:chromosome"/>
    <property type="evidence" value="ECO:0007669"/>
    <property type="project" value="UniProtKB-ARBA"/>
</dbReference>
<dbReference type="GO" id="GO:0005524">
    <property type="term" value="F:ATP binding"/>
    <property type="evidence" value="ECO:0007669"/>
    <property type="project" value="UniProtKB-KW"/>
</dbReference>
<dbReference type="EMBL" id="KQ964446">
    <property type="protein sequence ID" value="KXN72804.1"/>
    <property type="molecule type" value="Genomic_DNA"/>
</dbReference>
<reference evidence="7 8" key="1">
    <citation type="journal article" date="2015" name="Genome Biol. Evol.">
        <title>Phylogenomic analyses indicate that early fungi evolved digesting cell walls of algal ancestors of land plants.</title>
        <authorList>
            <person name="Chang Y."/>
            <person name="Wang S."/>
            <person name="Sekimoto S."/>
            <person name="Aerts A.L."/>
            <person name="Choi C."/>
            <person name="Clum A."/>
            <person name="LaButti K.M."/>
            <person name="Lindquist E.A."/>
            <person name="Yee Ngan C."/>
            <person name="Ohm R.A."/>
            <person name="Salamov A.A."/>
            <person name="Grigoriev I.V."/>
            <person name="Spatafora J.W."/>
            <person name="Berbee M.L."/>
        </authorList>
    </citation>
    <scope>NUCLEOTIDE SEQUENCE [LARGE SCALE GENOMIC DNA]</scope>
    <source>
        <strain evidence="7 8">NRRL 28638</strain>
    </source>
</reference>
<proteinExistence type="inferred from homology"/>
<dbReference type="InterPro" id="IPR045055">
    <property type="entry name" value="DNA2/NAM7-like"/>
</dbReference>
<evidence type="ECO:0000256" key="4">
    <source>
        <dbReference type="ARBA" id="ARBA00022806"/>
    </source>
</evidence>
<dbReference type="FunFam" id="3.40.50.300:FF:000326">
    <property type="entry name" value="P-loop containing nucleoside triphosphate hydrolase"/>
    <property type="match status" value="1"/>
</dbReference>
<dbReference type="PANTHER" id="PTHR10887:SF495">
    <property type="entry name" value="HELICASE SENATAXIN ISOFORM X1-RELATED"/>
    <property type="match status" value="1"/>
</dbReference>
<comment type="similarity">
    <text evidence="1">Belongs to the DNA2/NAM7 helicase family.</text>
</comment>
<evidence type="ECO:0000256" key="5">
    <source>
        <dbReference type="ARBA" id="ARBA00022840"/>
    </source>
</evidence>
<evidence type="ECO:0000313" key="8">
    <source>
        <dbReference type="Proteomes" id="UP000070444"/>
    </source>
</evidence>
<gene>
    <name evidence="7" type="ORF">CONCODRAFT_4296</name>
</gene>
<dbReference type="STRING" id="796925.A0A137PCS6"/>
<evidence type="ECO:0000256" key="3">
    <source>
        <dbReference type="ARBA" id="ARBA00022801"/>
    </source>
</evidence>
<dbReference type="Gene3D" id="3.40.50.300">
    <property type="entry name" value="P-loop containing nucleotide triphosphate hydrolases"/>
    <property type="match status" value="1"/>
</dbReference>
<dbReference type="AlphaFoldDB" id="A0A137PCS6"/>
<keyword evidence="2" id="KW-0547">Nucleotide-binding</keyword>
<dbReference type="GO" id="GO:0006369">
    <property type="term" value="P:termination of RNA polymerase II transcription"/>
    <property type="evidence" value="ECO:0007669"/>
    <property type="project" value="TreeGrafter"/>
</dbReference>
<keyword evidence="5" id="KW-0067">ATP-binding</keyword>
<dbReference type="OrthoDB" id="6513042at2759"/>
<evidence type="ECO:0000256" key="1">
    <source>
        <dbReference type="ARBA" id="ARBA00007913"/>
    </source>
</evidence>